<dbReference type="Proteomes" id="UP000002035">
    <property type="component" value="Unassembled WGS sequence"/>
</dbReference>
<evidence type="ECO:0000313" key="2">
    <source>
        <dbReference type="Proteomes" id="UP000002035"/>
    </source>
</evidence>
<dbReference type="OMA" id="IEDICAI"/>
<dbReference type="AlphaFoldDB" id="C5FDB0"/>
<dbReference type="EMBL" id="DS995701">
    <property type="protein sequence ID" value="EEQ27884.1"/>
    <property type="molecule type" value="Genomic_DNA"/>
</dbReference>
<dbReference type="HOGENOM" id="CLU_115538_0_0_1"/>
<evidence type="ECO:0000313" key="1">
    <source>
        <dbReference type="EMBL" id="EEQ27884.1"/>
    </source>
</evidence>
<organism evidence="1 2">
    <name type="scientific">Arthroderma otae (strain ATCC MYA-4605 / CBS 113480)</name>
    <name type="common">Microsporum canis</name>
    <dbReference type="NCBI Taxonomy" id="554155"/>
    <lineage>
        <taxon>Eukaryota</taxon>
        <taxon>Fungi</taxon>
        <taxon>Dikarya</taxon>
        <taxon>Ascomycota</taxon>
        <taxon>Pezizomycotina</taxon>
        <taxon>Eurotiomycetes</taxon>
        <taxon>Eurotiomycetidae</taxon>
        <taxon>Onygenales</taxon>
        <taxon>Arthrodermataceae</taxon>
        <taxon>Microsporum</taxon>
    </lineage>
</organism>
<keyword evidence="2" id="KW-1185">Reference proteome</keyword>
<proteinExistence type="predicted"/>
<dbReference type="RefSeq" id="XP_002850668.1">
    <property type="nucleotide sequence ID" value="XM_002850622.1"/>
</dbReference>
<sequence>MDPTQCVSYRLLPDCGTQTLGERFTGRVTVEWKIWTAVDDSSPPTLMEFSYTDGLPDKLDWGLPIYIQEKLKVLTLGSASGIQFPLDLMFPRTSRGEKGALILTIRDLRPRVLPGRLMLLDGIPRCIGGFFFRVMSGSGWNIAAEDIPQATKKWANELLREDSRPYWYRFSLEYCAGVNTIEDICAIFLQYSTKASPFYS</sequence>
<dbReference type="VEuPathDB" id="FungiDB:MCYG_00772"/>
<name>C5FDB0_ARTOC</name>
<accession>C5FDB0</accession>
<gene>
    <name evidence="1" type="ORF">MCYG_00772</name>
</gene>
<reference evidence="2" key="1">
    <citation type="journal article" date="2012" name="MBio">
        <title>Comparative genome analysis of Trichophyton rubrum and related dermatophytes reveals candidate genes involved in infection.</title>
        <authorList>
            <person name="Martinez D.A."/>
            <person name="Oliver B.G."/>
            <person name="Graeser Y."/>
            <person name="Goldberg J.M."/>
            <person name="Li W."/>
            <person name="Martinez-Rossi N.M."/>
            <person name="Monod M."/>
            <person name="Shelest E."/>
            <person name="Barton R.C."/>
            <person name="Birch E."/>
            <person name="Brakhage A.A."/>
            <person name="Chen Z."/>
            <person name="Gurr S.J."/>
            <person name="Heiman D."/>
            <person name="Heitman J."/>
            <person name="Kosti I."/>
            <person name="Rossi A."/>
            <person name="Saif S."/>
            <person name="Samalova M."/>
            <person name="Saunders C.W."/>
            <person name="Shea T."/>
            <person name="Summerbell R.C."/>
            <person name="Xu J."/>
            <person name="Young S."/>
            <person name="Zeng Q."/>
            <person name="Birren B.W."/>
            <person name="Cuomo C.A."/>
            <person name="White T.C."/>
        </authorList>
    </citation>
    <scope>NUCLEOTIDE SEQUENCE [LARGE SCALE GENOMIC DNA]</scope>
    <source>
        <strain evidence="2">ATCC MYA-4605 / CBS 113480</strain>
    </source>
</reference>
<protein>
    <submittedName>
        <fullName evidence="1">Uncharacterized protein</fullName>
    </submittedName>
</protein>
<dbReference type="GeneID" id="9226597"/>
<dbReference type="OrthoDB" id="386949at2759"/>